<dbReference type="PRINTS" id="PR00169">
    <property type="entry name" value="KCHANNEL"/>
</dbReference>
<dbReference type="Proteomes" id="UP000410492">
    <property type="component" value="Unassembled WGS sequence"/>
</dbReference>
<keyword evidence="3" id="KW-0633">Potassium transport</keyword>
<dbReference type="EMBL" id="CAACVG010008214">
    <property type="protein sequence ID" value="VEN48989.1"/>
    <property type="molecule type" value="Genomic_DNA"/>
</dbReference>
<evidence type="ECO:0000256" key="15">
    <source>
        <dbReference type="SAM" id="Phobius"/>
    </source>
</evidence>
<keyword evidence="5" id="KW-0631">Potassium channel</keyword>
<evidence type="ECO:0000256" key="12">
    <source>
        <dbReference type="ARBA" id="ARBA00023303"/>
    </source>
</evidence>
<dbReference type="GO" id="GO:0034702">
    <property type="term" value="C:monoatomic ion channel complex"/>
    <property type="evidence" value="ECO:0007669"/>
    <property type="project" value="UniProtKB-KW"/>
</dbReference>
<name>A0A653CM79_CALMS</name>
<gene>
    <name evidence="17" type="ORF">CALMAC_LOCUS10249</name>
</gene>
<feature type="compositionally biased region" description="Basic residues" evidence="14">
    <location>
        <begin position="50"/>
        <end position="60"/>
    </location>
</feature>
<dbReference type="PANTHER" id="PTHR10027">
    <property type="entry name" value="CALCIUM-ACTIVATED POTASSIUM CHANNEL ALPHA CHAIN"/>
    <property type="match status" value="1"/>
</dbReference>
<proteinExistence type="predicted"/>
<comment type="subcellular location">
    <subcellularLocation>
        <location evidence="1">Membrane</location>
        <topology evidence="1">Multi-pass membrane protein</topology>
    </subcellularLocation>
</comment>
<organism evidence="17 18">
    <name type="scientific">Callosobruchus maculatus</name>
    <name type="common">Southern cowpea weevil</name>
    <name type="synonym">Pulse bruchid</name>
    <dbReference type="NCBI Taxonomy" id="64391"/>
    <lineage>
        <taxon>Eukaryota</taxon>
        <taxon>Metazoa</taxon>
        <taxon>Ecdysozoa</taxon>
        <taxon>Arthropoda</taxon>
        <taxon>Hexapoda</taxon>
        <taxon>Insecta</taxon>
        <taxon>Pterygota</taxon>
        <taxon>Neoptera</taxon>
        <taxon>Endopterygota</taxon>
        <taxon>Coleoptera</taxon>
        <taxon>Polyphaga</taxon>
        <taxon>Cucujiformia</taxon>
        <taxon>Chrysomeloidea</taxon>
        <taxon>Chrysomelidae</taxon>
        <taxon>Bruchinae</taxon>
        <taxon>Bruchini</taxon>
        <taxon>Callosobruchus</taxon>
    </lineage>
</organism>
<accession>A0A653CM79</accession>
<keyword evidence="2" id="KW-0813">Transport</keyword>
<feature type="transmembrane region" description="Helical" evidence="15">
    <location>
        <begin position="241"/>
        <end position="262"/>
    </location>
</feature>
<dbReference type="InterPro" id="IPR047871">
    <property type="entry name" value="K_chnl_Slo-like"/>
</dbReference>
<evidence type="ECO:0000256" key="3">
    <source>
        <dbReference type="ARBA" id="ARBA00022538"/>
    </source>
</evidence>
<keyword evidence="18" id="KW-1185">Reference proteome</keyword>
<dbReference type="OrthoDB" id="10035564at2759"/>
<evidence type="ECO:0000256" key="14">
    <source>
        <dbReference type="SAM" id="MobiDB-lite"/>
    </source>
</evidence>
<protein>
    <recommendedName>
        <fullName evidence="13">BK channel</fullName>
    </recommendedName>
</protein>
<feature type="domain" description="Ion transport" evidence="16">
    <location>
        <begin position="172"/>
        <end position="332"/>
    </location>
</feature>
<dbReference type="InterPro" id="IPR005821">
    <property type="entry name" value="Ion_trans_dom"/>
</dbReference>
<dbReference type="AlphaFoldDB" id="A0A653CM79"/>
<evidence type="ECO:0000256" key="7">
    <source>
        <dbReference type="ARBA" id="ARBA00022882"/>
    </source>
</evidence>
<sequence length="350" mass="39266">MVQRHLAATTCTSGILRGHDYCHRQRCQLHHQPNHRYKPTTAKFAECHDRRRGRRGRRQRGGGGPLPGDQEVLVLPAVLHLHLPGRPPGGARVAAVRLPVLPQGGRTGPQRPQAEGAEGRARQAGVRGHLHDRGQGLGGGAHLRTDHHRQDTGGPSIYIKHSIFNNILHRRIKFIAASDKLWFMLEMYSFVDYFTIPPSFVSIYLDRTWIGLRFLRALRLMTVPDILQYLNILKTSSSIRLAQLVSIFISVWLTAAGIIHLLENSGDAPDFENAHALPYWTCVYFLIVTMSTVGYGDVYCHTVFGRTFLVFFLLVGLAIFASSIPEIIDLVGTRSKYCGEYKREHGKSPL</sequence>
<feature type="transmembrane region" description="Helical" evidence="15">
    <location>
        <begin position="308"/>
        <end position="328"/>
    </location>
</feature>
<dbReference type="GO" id="GO:0045211">
    <property type="term" value="C:postsynaptic membrane"/>
    <property type="evidence" value="ECO:0007669"/>
    <property type="project" value="TreeGrafter"/>
</dbReference>
<keyword evidence="6" id="KW-0106">Calcium</keyword>
<dbReference type="PANTHER" id="PTHR10027:SF33">
    <property type="entry name" value="CALCIUM-ACTIVATED POTASSIUM CHANNEL SUBUNIT ALPHA-1-RELATED"/>
    <property type="match status" value="1"/>
</dbReference>
<reference evidence="17 18" key="1">
    <citation type="submission" date="2019-01" db="EMBL/GenBank/DDBJ databases">
        <authorList>
            <person name="Sayadi A."/>
        </authorList>
    </citation>
    <scope>NUCLEOTIDE SEQUENCE [LARGE SCALE GENOMIC DNA]</scope>
</reference>
<evidence type="ECO:0000256" key="9">
    <source>
        <dbReference type="ARBA" id="ARBA00022989"/>
    </source>
</evidence>
<keyword evidence="4 15" id="KW-0812">Transmembrane</keyword>
<evidence type="ECO:0000313" key="17">
    <source>
        <dbReference type="EMBL" id="VEN48989.1"/>
    </source>
</evidence>
<dbReference type="Pfam" id="PF00520">
    <property type="entry name" value="Ion_trans"/>
    <property type="match status" value="1"/>
</dbReference>
<dbReference type="Gene3D" id="1.10.287.70">
    <property type="match status" value="1"/>
</dbReference>
<dbReference type="SUPFAM" id="SSF81324">
    <property type="entry name" value="Voltage-gated potassium channels"/>
    <property type="match status" value="1"/>
</dbReference>
<keyword evidence="11 15" id="KW-0472">Membrane</keyword>
<evidence type="ECO:0000313" key="18">
    <source>
        <dbReference type="Proteomes" id="UP000410492"/>
    </source>
</evidence>
<keyword evidence="12" id="KW-0407">Ion channel</keyword>
<feature type="transmembrane region" description="Helical" evidence="15">
    <location>
        <begin position="277"/>
        <end position="296"/>
    </location>
</feature>
<evidence type="ECO:0000256" key="1">
    <source>
        <dbReference type="ARBA" id="ARBA00004141"/>
    </source>
</evidence>
<evidence type="ECO:0000256" key="5">
    <source>
        <dbReference type="ARBA" id="ARBA00022826"/>
    </source>
</evidence>
<evidence type="ECO:0000259" key="16">
    <source>
        <dbReference type="Pfam" id="PF00520"/>
    </source>
</evidence>
<keyword evidence="8" id="KW-0630">Potassium</keyword>
<keyword evidence="10" id="KW-0406">Ion transport</keyword>
<evidence type="ECO:0000256" key="2">
    <source>
        <dbReference type="ARBA" id="ARBA00022448"/>
    </source>
</evidence>
<dbReference type="FunFam" id="1.10.287.70:FF:000015">
    <property type="entry name" value="Calcium-activated potassium channel subunit alpha-1 isoform X7"/>
    <property type="match status" value="1"/>
</dbReference>
<evidence type="ECO:0000256" key="6">
    <source>
        <dbReference type="ARBA" id="ARBA00022837"/>
    </source>
</evidence>
<dbReference type="GO" id="GO:0060072">
    <property type="term" value="F:large conductance calcium-activated potassium channel activity"/>
    <property type="evidence" value="ECO:0007669"/>
    <property type="project" value="TreeGrafter"/>
</dbReference>
<feature type="region of interest" description="Disordered" evidence="14">
    <location>
        <begin position="48"/>
        <end position="69"/>
    </location>
</feature>
<evidence type="ECO:0000256" key="4">
    <source>
        <dbReference type="ARBA" id="ARBA00022692"/>
    </source>
</evidence>
<evidence type="ECO:0000256" key="10">
    <source>
        <dbReference type="ARBA" id="ARBA00023065"/>
    </source>
</evidence>
<evidence type="ECO:0000256" key="8">
    <source>
        <dbReference type="ARBA" id="ARBA00022958"/>
    </source>
</evidence>
<evidence type="ECO:0000256" key="11">
    <source>
        <dbReference type="ARBA" id="ARBA00023136"/>
    </source>
</evidence>
<evidence type="ECO:0000256" key="13">
    <source>
        <dbReference type="ARBA" id="ARBA00029579"/>
    </source>
</evidence>
<keyword evidence="7" id="KW-0851">Voltage-gated channel</keyword>
<keyword evidence="9 15" id="KW-1133">Transmembrane helix</keyword>